<protein>
    <submittedName>
        <fullName evidence="1">Uncharacterized protein</fullName>
    </submittedName>
</protein>
<keyword evidence="2" id="KW-1185">Reference proteome</keyword>
<organism evidence="1 2">
    <name type="scientific">Caerostris extrusa</name>
    <name type="common">Bark spider</name>
    <name type="synonym">Caerostris bankana</name>
    <dbReference type="NCBI Taxonomy" id="172846"/>
    <lineage>
        <taxon>Eukaryota</taxon>
        <taxon>Metazoa</taxon>
        <taxon>Ecdysozoa</taxon>
        <taxon>Arthropoda</taxon>
        <taxon>Chelicerata</taxon>
        <taxon>Arachnida</taxon>
        <taxon>Araneae</taxon>
        <taxon>Araneomorphae</taxon>
        <taxon>Entelegynae</taxon>
        <taxon>Araneoidea</taxon>
        <taxon>Araneidae</taxon>
        <taxon>Caerostris</taxon>
    </lineage>
</organism>
<gene>
    <name evidence="1" type="ORF">CEXT_434551</name>
</gene>
<name>A0AAV4RAX3_CAEEX</name>
<proteinExistence type="predicted"/>
<dbReference type="EMBL" id="BPLR01007487">
    <property type="protein sequence ID" value="GIY17238.1"/>
    <property type="molecule type" value="Genomic_DNA"/>
</dbReference>
<comment type="caution">
    <text evidence="1">The sequence shown here is derived from an EMBL/GenBank/DDBJ whole genome shotgun (WGS) entry which is preliminary data.</text>
</comment>
<evidence type="ECO:0000313" key="2">
    <source>
        <dbReference type="Proteomes" id="UP001054945"/>
    </source>
</evidence>
<evidence type="ECO:0000313" key="1">
    <source>
        <dbReference type="EMBL" id="GIY17238.1"/>
    </source>
</evidence>
<reference evidence="1 2" key="1">
    <citation type="submission" date="2021-06" db="EMBL/GenBank/DDBJ databases">
        <title>Caerostris extrusa draft genome.</title>
        <authorList>
            <person name="Kono N."/>
            <person name="Arakawa K."/>
        </authorList>
    </citation>
    <scope>NUCLEOTIDE SEQUENCE [LARGE SCALE GENOMIC DNA]</scope>
</reference>
<dbReference type="Proteomes" id="UP001054945">
    <property type="component" value="Unassembled WGS sequence"/>
</dbReference>
<accession>A0AAV4RAX3</accession>
<sequence>MMITTAHTGLNCMVGLLSHQLVAYQNPASKETSTASLVNRCDNADSPILWAEKCGGGHHILEGTHQPSQWRQSDVAVAHCTSQTEIVFTENTY</sequence>
<dbReference type="AlphaFoldDB" id="A0AAV4RAX3"/>